<gene>
    <name evidence="1" type="ORF">PUN28_012878</name>
</gene>
<accession>A0AAW2F8K8</accession>
<sequence>MPLPPAIQDKSPETETNLILEWKPQLANFTPPSLTRPPRIFLAPGDIGVWRYTSPRWNQVSGPLSPISPTPPVRIDRGVQCGPRTTDRAIQHAPTITESGVQCDPWATTLSSDAEPTLLPEDEKWGPIKVTLTAPHISYRERKRRSFVKALVGAI</sequence>
<dbReference type="EMBL" id="JADYXP020000013">
    <property type="protein sequence ID" value="KAL0111274.1"/>
    <property type="molecule type" value="Genomic_DNA"/>
</dbReference>
<dbReference type="AlphaFoldDB" id="A0AAW2F8K8"/>
<organism evidence="1 2">
    <name type="scientific">Cardiocondyla obscurior</name>
    <dbReference type="NCBI Taxonomy" id="286306"/>
    <lineage>
        <taxon>Eukaryota</taxon>
        <taxon>Metazoa</taxon>
        <taxon>Ecdysozoa</taxon>
        <taxon>Arthropoda</taxon>
        <taxon>Hexapoda</taxon>
        <taxon>Insecta</taxon>
        <taxon>Pterygota</taxon>
        <taxon>Neoptera</taxon>
        <taxon>Endopterygota</taxon>
        <taxon>Hymenoptera</taxon>
        <taxon>Apocrita</taxon>
        <taxon>Aculeata</taxon>
        <taxon>Formicoidea</taxon>
        <taxon>Formicidae</taxon>
        <taxon>Myrmicinae</taxon>
        <taxon>Cardiocondyla</taxon>
    </lineage>
</organism>
<name>A0AAW2F8K8_9HYME</name>
<reference evidence="1 2" key="1">
    <citation type="submission" date="2023-03" db="EMBL/GenBank/DDBJ databases">
        <title>High recombination rates correlate with genetic variation in Cardiocondyla obscurior ants.</title>
        <authorList>
            <person name="Errbii M."/>
        </authorList>
    </citation>
    <scope>NUCLEOTIDE SEQUENCE [LARGE SCALE GENOMIC DNA]</scope>
    <source>
        <strain evidence="1">Alpha-2009</strain>
        <tissue evidence="1">Whole body</tissue>
    </source>
</reference>
<protein>
    <submittedName>
        <fullName evidence="1">Uncharacterized protein</fullName>
    </submittedName>
</protein>
<evidence type="ECO:0000313" key="2">
    <source>
        <dbReference type="Proteomes" id="UP001430953"/>
    </source>
</evidence>
<keyword evidence="2" id="KW-1185">Reference proteome</keyword>
<evidence type="ECO:0000313" key="1">
    <source>
        <dbReference type="EMBL" id="KAL0111274.1"/>
    </source>
</evidence>
<dbReference type="Proteomes" id="UP001430953">
    <property type="component" value="Unassembled WGS sequence"/>
</dbReference>
<proteinExistence type="predicted"/>
<comment type="caution">
    <text evidence="1">The sequence shown here is derived from an EMBL/GenBank/DDBJ whole genome shotgun (WGS) entry which is preliminary data.</text>
</comment>